<dbReference type="KEGG" id="mmc:Mmcs_5462"/>
<name>A0A5Q5BTC1_MYCSS</name>
<keyword evidence="1" id="KW-0614">Plasmid</keyword>
<reference evidence="1" key="1">
    <citation type="submission" date="2006-06" db="EMBL/GenBank/DDBJ databases">
        <title>Complete sequence of plasmid of Mycobacterium sp. MCS.</title>
        <authorList>
            <consortium name="US DOE Joint Genome Institute"/>
            <person name="Copeland A."/>
            <person name="Lucas S."/>
            <person name="Lapidus A."/>
            <person name="Barry K."/>
            <person name="Detter J.C."/>
            <person name="Glavina del Rio T."/>
            <person name="Hammon N."/>
            <person name="Israni S."/>
            <person name="Dalin E."/>
            <person name="Tice H."/>
            <person name="Pitluck S."/>
            <person name="Martinez M."/>
            <person name="Schmutz J."/>
            <person name="Larimer F."/>
            <person name="Land M."/>
            <person name="Hauser L."/>
            <person name="Kyrpides N."/>
            <person name="Kim E."/>
            <person name="Miller C.D."/>
            <person name="Hughes J.E."/>
            <person name="Anderson A.J."/>
            <person name="Sims R.C."/>
            <person name="Richardson P."/>
        </authorList>
    </citation>
    <scope>NUCLEOTIDE SEQUENCE [LARGE SCALE GENOMIC DNA]</scope>
    <source>
        <strain evidence="1">MCS</strain>
        <plasmid evidence="1">Plasmid1</plasmid>
    </source>
</reference>
<organism evidence="1">
    <name type="scientific">Mycobacterium sp. (strain MCS)</name>
    <dbReference type="NCBI Taxonomy" id="164756"/>
    <lineage>
        <taxon>Bacteria</taxon>
        <taxon>Bacillati</taxon>
        <taxon>Actinomycetota</taxon>
        <taxon>Actinomycetes</taxon>
        <taxon>Mycobacteriales</taxon>
        <taxon>Mycobacteriaceae</taxon>
        <taxon>Mycobacterium</taxon>
    </lineage>
</organism>
<protein>
    <submittedName>
        <fullName evidence="1">Uncharacterized protein</fullName>
    </submittedName>
</protein>
<dbReference type="EMBL" id="CP000385">
    <property type="protein sequence ID" value="ABG11562.1"/>
    <property type="molecule type" value="Genomic_DNA"/>
</dbReference>
<geneLocation type="plasmid" evidence="1">
    <name>Plasmid1</name>
</geneLocation>
<sequence length="83" mass="9058">MPLASRSMTRTQFSQQKAQRWFDAGCCAAAAADVLTHPGSDTAKVRRALRTLTDQGITDTAARRSYAKGVRAKLTDYRAQGLL</sequence>
<dbReference type="AlphaFoldDB" id="A0A5Q5BTC1"/>
<accession>A0A5Q5BTC1</accession>
<evidence type="ECO:0000313" key="1">
    <source>
        <dbReference type="EMBL" id="ABG11562.1"/>
    </source>
</evidence>
<gene>
    <name evidence="1" type="ordered locus">Mmcs_5462</name>
</gene>
<proteinExistence type="predicted"/>